<keyword evidence="6" id="KW-0804">Transcription</keyword>
<dbReference type="GO" id="GO:0003677">
    <property type="term" value="F:DNA binding"/>
    <property type="evidence" value="ECO:0007669"/>
    <property type="project" value="UniProtKB-KW"/>
</dbReference>
<dbReference type="PROSITE" id="PS00463">
    <property type="entry name" value="ZN2_CY6_FUNGAL_1"/>
    <property type="match status" value="1"/>
</dbReference>
<keyword evidence="2" id="KW-0479">Metal-binding</keyword>
<evidence type="ECO:0000313" key="9">
    <source>
        <dbReference type="EMBL" id="PVH92876.1"/>
    </source>
</evidence>
<evidence type="ECO:0000256" key="3">
    <source>
        <dbReference type="ARBA" id="ARBA00022833"/>
    </source>
</evidence>
<evidence type="ECO:0000256" key="5">
    <source>
        <dbReference type="ARBA" id="ARBA00023125"/>
    </source>
</evidence>
<evidence type="ECO:0000259" key="8">
    <source>
        <dbReference type="PROSITE" id="PS50048"/>
    </source>
</evidence>
<dbReference type="InterPro" id="IPR001138">
    <property type="entry name" value="Zn2Cys6_DnaBD"/>
</dbReference>
<dbReference type="PANTHER" id="PTHR31313">
    <property type="entry name" value="TY1 ENHANCER ACTIVATOR"/>
    <property type="match status" value="1"/>
</dbReference>
<evidence type="ECO:0000256" key="6">
    <source>
        <dbReference type="ARBA" id="ARBA00023163"/>
    </source>
</evidence>
<name>A0A2V1D4C7_9PLEO</name>
<keyword evidence="4" id="KW-0805">Transcription regulation</keyword>
<evidence type="ECO:0000256" key="7">
    <source>
        <dbReference type="ARBA" id="ARBA00023242"/>
    </source>
</evidence>
<keyword evidence="10" id="KW-1185">Reference proteome</keyword>
<evidence type="ECO:0000256" key="1">
    <source>
        <dbReference type="ARBA" id="ARBA00004123"/>
    </source>
</evidence>
<dbReference type="PANTHER" id="PTHR31313:SF81">
    <property type="entry name" value="TY1 ENHANCER ACTIVATOR"/>
    <property type="match status" value="1"/>
</dbReference>
<dbReference type="Proteomes" id="UP000244855">
    <property type="component" value="Unassembled WGS sequence"/>
</dbReference>
<dbReference type="GO" id="GO:0000981">
    <property type="term" value="F:DNA-binding transcription factor activity, RNA polymerase II-specific"/>
    <property type="evidence" value="ECO:0007669"/>
    <property type="project" value="InterPro"/>
</dbReference>
<dbReference type="CDD" id="cd00067">
    <property type="entry name" value="GAL4"/>
    <property type="match status" value="1"/>
</dbReference>
<comment type="subcellular location">
    <subcellularLocation>
        <location evidence="1">Nucleus</location>
    </subcellularLocation>
</comment>
<dbReference type="Gene3D" id="4.10.240.10">
    <property type="entry name" value="Zn(2)-C6 fungal-type DNA-binding domain"/>
    <property type="match status" value="1"/>
</dbReference>
<accession>A0A2V1D4C7</accession>
<sequence length="215" mass="24151">MLRQALTQALLAPKQIACGIYQPNDMKKDQSPTLGTYTLPHSRRKATLLACENCRKRKCKCDGLRPRCSACQGNSRVCVYRITENAEGSGKLRQQLKSKEKEINDMKSIIMLLVASPYREIATLWASELQKNGFVQYSAQEIATALCAIDGGSSLPKTEDLQEVLRSEQPQHGLIIPFCGNISQDERTNFDKQVLECAQIEREWDRIGPSFLNPC</sequence>
<dbReference type="PROSITE" id="PS50048">
    <property type="entry name" value="ZN2_CY6_FUNGAL_2"/>
    <property type="match status" value="1"/>
</dbReference>
<dbReference type="GO" id="GO:0008270">
    <property type="term" value="F:zinc ion binding"/>
    <property type="evidence" value="ECO:0007669"/>
    <property type="project" value="InterPro"/>
</dbReference>
<dbReference type="STRING" id="97972.A0A2V1D4C7"/>
<keyword evidence="5" id="KW-0238">DNA-binding</keyword>
<dbReference type="AlphaFoldDB" id="A0A2V1D4C7"/>
<dbReference type="SUPFAM" id="SSF57701">
    <property type="entry name" value="Zn2/Cys6 DNA-binding domain"/>
    <property type="match status" value="1"/>
</dbReference>
<reference evidence="9 10" key="1">
    <citation type="journal article" date="2018" name="Sci. Rep.">
        <title>Comparative genomics provides insights into the lifestyle and reveals functional heterogeneity of dark septate endophytic fungi.</title>
        <authorList>
            <person name="Knapp D.G."/>
            <person name="Nemeth J.B."/>
            <person name="Barry K."/>
            <person name="Hainaut M."/>
            <person name="Henrissat B."/>
            <person name="Johnson J."/>
            <person name="Kuo A."/>
            <person name="Lim J.H.P."/>
            <person name="Lipzen A."/>
            <person name="Nolan M."/>
            <person name="Ohm R.A."/>
            <person name="Tamas L."/>
            <person name="Grigoriev I.V."/>
            <person name="Spatafora J.W."/>
            <person name="Nagy L.G."/>
            <person name="Kovacs G.M."/>
        </authorList>
    </citation>
    <scope>NUCLEOTIDE SEQUENCE [LARGE SCALE GENOMIC DNA]</scope>
    <source>
        <strain evidence="9 10">DSE2036</strain>
    </source>
</reference>
<dbReference type="OrthoDB" id="10261408at2759"/>
<dbReference type="InterPro" id="IPR051615">
    <property type="entry name" value="Transcr_Regulatory_Elem"/>
</dbReference>
<protein>
    <recommendedName>
        <fullName evidence="8">Zn(2)-C6 fungal-type domain-containing protein</fullName>
    </recommendedName>
</protein>
<dbReference type="GO" id="GO:0005634">
    <property type="term" value="C:nucleus"/>
    <property type="evidence" value="ECO:0007669"/>
    <property type="project" value="UniProtKB-SubCell"/>
</dbReference>
<dbReference type="EMBL" id="KZ805637">
    <property type="protein sequence ID" value="PVH92876.1"/>
    <property type="molecule type" value="Genomic_DNA"/>
</dbReference>
<keyword evidence="3" id="KW-0862">Zinc</keyword>
<evidence type="ECO:0000256" key="4">
    <source>
        <dbReference type="ARBA" id="ARBA00023015"/>
    </source>
</evidence>
<organism evidence="9 10">
    <name type="scientific">Periconia macrospinosa</name>
    <dbReference type="NCBI Taxonomy" id="97972"/>
    <lineage>
        <taxon>Eukaryota</taxon>
        <taxon>Fungi</taxon>
        <taxon>Dikarya</taxon>
        <taxon>Ascomycota</taxon>
        <taxon>Pezizomycotina</taxon>
        <taxon>Dothideomycetes</taxon>
        <taxon>Pleosporomycetidae</taxon>
        <taxon>Pleosporales</taxon>
        <taxon>Massarineae</taxon>
        <taxon>Periconiaceae</taxon>
        <taxon>Periconia</taxon>
    </lineage>
</organism>
<evidence type="ECO:0000313" key="10">
    <source>
        <dbReference type="Proteomes" id="UP000244855"/>
    </source>
</evidence>
<keyword evidence="7" id="KW-0539">Nucleus</keyword>
<feature type="domain" description="Zn(2)-C6 fungal-type" evidence="8">
    <location>
        <begin position="50"/>
        <end position="80"/>
    </location>
</feature>
<evidence type="ECO:0000256" key="2">
    <source>
        <dbReference type="ARBA" id="ARBA00022723"/>
    </source>
</evidence>
<gene>
    <name evidence="9" type="ORF">DM02DRAFT_260175</name>
</gene>
<dbReference type="SMART" id="SM00066">
    <property type="entry name" value="GAL4"/>
    <property type="match status" value="1"/>
</dbReference>
<proteinExistence type="predicted"/>
<dbReference type="InterPro" id="IPR036864">
    <property type="entry name" value="Zn2-C6_fun-type_DNA-bd_sf"/>
</dbReference>
<dbReference type="Pfam" id="PF00172">
    <property type="entry name" value="Zn_clus"/>
    <property type="match status" value="1"/>
</dbReference>